<evidence type="ECO:0000313" key="2">
    <source>
        <dbReference type="Proteomes" id="UP000886998"/>
    </source>
</evidence>
<organism evidence="1 2">
    <name type="scientific">Trichonephila inaurata madagascariensis</name>
    <dbReference type="NCBI Taxonomy" id="2747483"/>
    <lineage>
        <taxon>Eukaryota</taxon>
        <taxon>Metazoa</taxon>
        <taxon>Ecdysozoa</taxon>
        <taxon>Arthropoda</taxon>
        <taxon>Chelicerata</taxon>
        <taxon>Arachnida</taxon>
        <taxon>Araneae</taxon>
        <taxon>Araneomorphae</taxon>
        <taxon>Entelegynae</taxon>
        <taxon>Araneoidea</taxon>
        <taxon>Nephilidae</taxon>
        <taxon>Trichonephila</taxon>
        <taxon>Trichonephila inaurata</taxon>
    </lineage>
</organism>
<sequence>MLHVVEGPHNPVYYRHCTVLLATVLNVLDQAEEHIKTDNDNGQMTKRKILSIAHKIFDPIGFTYSPEAVCLPGPKAAVPITQVVPLSVFLMSHQWTRRD</sequence>
<proteinExistence type="predicted"/>
<comment type="caution">
    <text evidence="1">The sequence shown here is derived from an EMBL/GenBank/DDBJ whole genome shotgun (WGS) entry which is preliminary data.</text>
</comment>
<accession>A0A8X6Y429</accession>
<dbReference type="Proteomes" id="UP000886998">
    <property type="component" value="Unassembled WGS sequence"/>
</dbReference>
<name>A0A8X6Y429_9ARAC</name>
<protein>
    <submittedName>
        <fullName evidence="1">Uncharacterized protein</fullName>
    </submittedName>
</protein>
<reference evidence="1" key="1">
    <citation type="submission" date="2020-08" db="EMBL/GenBank/DDBJ databases">
        <title>Multicomponent nature underlies the extraordinary mechanical properties of spider dragline silk.</title>
        <authorList>
            <person name="Kono N."/>
            <person name="Nakamura H."/>
            <person name="Mori M."/>
            <person name="Yoshida Y."/>
            <person name="Ohtoshi R."/>
            <person name="Malay A.D."/>
            <person name="Moran D.A.P."/>
            <person name="Tomita M."/>
            <person name="Numata K."/>
            <person name="Arakawa K."/>
        </authorList>
    </citation>
    <scope>NUCLEOTIDE SEQUENCE</scope>
</reference>
<dbReference type="EMBL" id="BMAV01015049">
    <property type="protein sequence ID" value="GFY64020.1"/>
    <property type="molecule type" value="Genomic_DNA"/>
</dbReference>
<gene>
    <name evidence="1" type="ORF">TNIN_275541</name>
</gene>
<evidence type="ECO:0000313" key="1">
    <source>
        <dbReference type="EMBL" id="GFY64020.1"/>
    </source>
</evidence>
<keyword evidence="2" id="KW-1185">Reference proteome</keyword>
<dbReference type="AlphaFoldDB" id="A0A8X6Y429"/>